<feature type="domain" description="Bacterial Ig-like" evidence="2">
    <location>
        <begin position="1163"/>
        <end position="1241"/>
    </location>
</feature>
<dbReference type="NCBIfam" id="NF033510">
    <property type="entry name" value="Ca_tandemer"/>
    <property type="match status" value="14"/>
</dbReference>
<feature type="region of interest" description="Disordered" evidence="1">
    <location>
        <begin position="159"/>
        <end position="184"/>
    </location>
</feature>
<feature type="domain" description="Bacterial Ig-like" evidence="2">
    <location>
        <begin position="835"/>
        <end position="924"/>
    </location>
</feature>
<organism evidence="3 4">
    <name type="scientific">Serratia oryzae</name>
    <dbReference type="NCBI Taxonomy" id="2034155"/>
    <lineage>
        <taxon>Bacteria</taxon>
        <taxon>Pseudomonadati</taxon>
        <taxon>Pseudomonadota</taxon>
        <taxon>Gammaproteobacteria</taxon>
        <taxon>Enterobacterales</taxon>
        <taxon>Yersiniaceae</taxon>
        <taxon>Serratia</taxon>
    </lineage>
</organism>
<evidence type="ECO:0000313" key="4">
    <source>
        <dbReference type="Proteomes" id="UP000216021"/>
    </source>
</evidence>
<feature type="region of interest" description="Disordered" evidence="1">
    <location>
        <begin position="415"/>
        <end position="441"/>
    </location>
</feature>
<dbReference type="InterPro" id="IPR044016">
    <property type="entry name" value="Big_13"/>
</dbReference>
<evidence type="ECO:0000256" key="1">
    <source>
        <dbReference type="SAM" id="MobiDB-lite"/>
    </source>
</evidence>
<feature type="domain" description="Bacterial Ig-like" evidence="2">
    <location>
        <begin position="1588"/>
        <end position="1663"/>
    </location>
</feature>
<feature type="compositionally biased region" description="Polar residues" evidence="1">
    <location>
        <begin position="168"/>
        <end position="179"/>
    </location>
</feature>
<feature type="domain" description="Bacterial Ig-like" evidence="2">
    <location>
        <begin position="1378"/>
        <end position="1456"/>
    </location>
</feature>
<evidence type="ECO:0000259" key="2">
    <source>
        <dbReference type="Pfam" id="PF19077"/>
    </source>
</evidence>
<feature type="domain" description="Bacterial Ig-like" evidence="2">
    <location>
        <begin position="1250"/>
        <end position="1344"/>
    </location>
</feature>
<name>A0A1S8CM01_9GAMM</name>
<feature type="compositionally biased region" description="Polar residues" evidence="1">
    <location>
        <begin position="418"/>
        <end position="432"/>
    </location>
</feature>
<feature type="region of interest" description="Disordered" evidence="1">
    <location>
        <begin position="1371"/>
        <end position="1395"/>
    </location>
</feature>
<protein>
    <recommendedName>
        <fullName evidence="2">Bacterial Ig-like domain-containing protein</fullName>
    </recommendedName>
</protein>
<feature type="domain" description="Bacterial Ig-like" evidence="2">
    <location>
        <begin position="418"/>
        <end position="501"/>
    </location>
</feature>
<feature type="domain" description="Bacterial Ig-like" evidence="2">
    <location>
        <begin position="1048"/>
        <end position="1131"/>
    </location>
</feature>
<dbReference type="Gene3D" id="3.30.420.430">
    <property type="match status" value="12"/>
</dbReference>
<feature type="region of interest" description="Disordered" evidence="1">
    <location>
        <begin position="1462"/>
        <end position="1490"/>
    </location>
</feature>
<keyword evidence="4" id="KW-1185">Reference proteome</keyword>
<accession>A0A1S8CM01</accession>
<feature type="region of interest" description="Disordered" evidence="1">
    <location>
        <begin position="1246"/>
        <end position="1279"/>
    </location>
</feature>
<feature type="domain" description="Bacterial Ig-like" evidence="2">
    <location>
        <begin position="209"/>
        <end position="289"/>
    </location>
</feature>
<dbReference type="RefSeq" id="WP_083704405.1">
    <property type="nucleotide sequence ID" value="NZ_MOXD01000004.1"/>
</dbReference>
<dbReference type="Pfam" id="PF19077">
    <property type="entry name" value="Big_13"/>
    <property type="match status" value="14"/>
</dbReference>
<sequence>MVTRPTKLVLVEGKEVKQEISLHSKNAGSPQKIKAIANGKFILADKETGLAPENITVKRVGKDLHVSLEGDSLDQPTFIIEDFFLQNAELIGMAEGGVYYPYISSDGDDNAVAAMLLDGESSPLVLGGEALPASDNYSLLGALGVLALGLGAIGAMVSQGRPGKHSGGSHNDAPQSPEVQQPAAPDAITPKLGQVIDNKGALQGAITAGSATDDNTPTFLGSNGTPGNTIIFYDNGKKIGETTVGQDGRWSFTPGEALGDGAHSITMVEQNTDGKVSAPSDAFEFVIDTVLPAEPAIAGIFDDVGAETGALTFGATTDDTQPTLVGKAEAGAKVEIYDNGNKIGETTANANGDWSFTPNNELAKGEHSFTTRAIDAAGNASGMSQPWELVISDIQQAPDLDVPVIGEIIDNEGPVQGTIANGGSTDDTTPTLNGKGEPGDTVIITDNGSKIGETTVDENGNWTFTPETELGEGEHEIVVIVKDKEGNQSKPSEPVVVIVDTTPPVAPAIGSISDDAGSKIGELQPGDVTDDTTPTLKGQAEAGAKVAIYDNVTKIGETTADANGNWTFTPESALAEGDHSFTTRAIDAAGNVSAPSQPWELVIDITPPVQPGIDGNGPGISAVIDNQGPVQGPIISGETTDDTKPTLNGKGEPGDTIIVTDNGSKIGETTVDENGNWTFTPETDLSEGQHDIAVIIEDKAGNPSQPSDPWVVIVDTTPPVAPSIDSIYDNIGNKTGAIRSGEVTDDNRPVMNGRAEAGSKVEIYDNDKKIGEATVDAAGNWSFKPNTALDVGNHAITVKAVDAAGNVSQPSPAFDFSLVAASAPSAPAIIAVIDDVGSIQGTIQKSAVTDDTRPTLVGTSEPGTIVSIYNNGELLGSVATDASGQWRFTPESDLPEGVNNLSALAVDVAGNVSPQTGDYPLIIDATPPATIESGELLDDIGNIQGAIVNGSTTDDAQPTFNGKAEAGATVVIYDKDTEIGRVVADGNGDWSFTPDRALTDGEHSLAAQVIDRAGNKGEISAPITFTVDTRLVEVSIDAVMDDFGVKQGAISKGGVTDDSTPTFSGRAFPNSTVVIYDKGVALGSVTSDASGKWSFTSQTPLAEGNHAVTATVITAAGGESQATPVFDFNIDSTPPAKPGNDGESGIGSVIDDVGAVQGPIANGGTTDDTTPTFNGKGEPGDTIHIFDNDELLGSVEVQPDGSWTFTPPPLAEGEHEISVVIEDPAGNQSAPSDPWVVTVDTTPPTAPTIGSISDDAGSKTGELQPGDVTDDTTPTLKGQAEAGAKVEIYDNVTKIGETTADANGNWAFTPASALAEGDHSFTIRATDAAGNVSAPSQPWDLVIDITPPGQPGIDGNGPGVSDVIDNQGAVQGPIANGGSTDDTKPTLNGKGEPGDTIIVTDNGSKIGETTVDENGNWTFTPETDLSEGQHDIAVIIEDKAGNQSKPSDPWVVIVDTTPPDAPTIGSISDDVGSETGELQPGDVTDDTTPTLKGQAEAGAKVEIYDNGTKIGETTADANGNWAFTPESALPQGDHSFTTRATDAAGNVSAPSPAWELVIGSTPVEQPAKPVIDAAIDDVGPVKGELLSGDVTDDRRPEISGHSEPGTTVIVYDRGVEIGRAQADGQGRWSVTPESDLNDGEYSFTAVAQNVTGSTSVASDAFDLIVYTGNGPTQVARLAQMGKDSGYDGNDFVTDNGNVGRLMYGTLSAGLVAGQTLQVSTDDGATWFNALVEGTNWAAQDLSQHAGSWTIQTRVIDQSGNSGLVMSQAVALDITAPRVPGSVRLEGNNLLVEFDPTNVVEGERISVVADGGAQRFEHTLSAQDIAAGAVTLDVGAVTSASVALVDLAGNLSSYVNTSGSAPGVNMNVTGDVSEIYGQNRDNIFTVDDVNLLNNVKVIEGNDGIDTLKLTGADQVLDLSAWAGRLSSVEVIDITGSGNNTLKISLGDVLDQGFRGAFVNDDSVQLAVKGNAGDVVMLSDLLPNGMDVGDWENLGEVISAGISYDVYHHTGLEAEILIQQGVDVQLH</sequence>
<dbReference type="STRING" id="2034155.BMI79_09820"/>
<reference evidence="3 4" key="1">
    <citation type="submission" date="2016-11" db="EMBL/GenBank/DDBJ databases">
        <title>Rahnella oryzae sp. nov., isolated from rice root.</title>
        <authorList>
            <person name="Zhang X.-X."/>
            <person name="Zhang J."/>
        </authorList>
    </citation>
    <scope>NUCLEOTIDE SEQUENCE [LARGE SCALE GENOMIC DNA]</scope>
    <source>
        <strain evidence="3 4">J11-6</strain>
    </source>
</reference>
<feature type="domain" description="Bacterial Ig-like" evidence="2">
    <location>
        <begin position="638"/>
        <end position="716"/>
    </location>
</feature>
<gene>
    <name evidence="3" type="ORF">BMI79_09820</name>
</gene>
<dbReference type="Proteomes" id="UP000216021">
    <property type="component" value="Unassembled WGS sequence"/>
</dbReference>
<dbReference type="Gene3D" id="2.60.40.1800">
    <property type="match status" value="2"/>
</dbReference>
<feature type="domain" description="Bacterial Ig-like" evidence="2">
    <location>
        <begin position="730"/>
        <end position="816"/>
    </location>
</feature>
<comment type="caution">
    <text evidence="3">The sequence shown here is derived from an EMBL/GenBank/DDBJ whole genome shotgun (WGS) entry which is preliminary data.</text>
</comment>
<dbReference type="EMBL" id="MOXD01000004">
    <property type="protein sequence ID" value="OMQ23792.1"/>
    <property type="molecule type" value="Genomic_DNA"/>
</dbReference>
<proteinExistence type="predicted"/>
<feature type="domain" description="Bacterial Ig-like" evidence="2">
    <location>
        <begin position="1466"/>
        <end position="1552"/>
    </location>
</feature>
<feature type="domain" description="Bacterial Ig-like" evidence="2">
    <location>
        <begin position="949"/>
        <end position="1029"/>
    </location>
</feature>
<feature type="domain" description="Bacterial Ig-like" evidence="2">
    <location>
        <begin position="511"/>
        <end position="604"/>
    </location>
</feature>
<feature type="domain" description="Bacterial Ig-like" evidence="2">
    <location>
        <begin position="305"/>
        <end position="384"/>
    </location>
</feature>
<dbReference type="OrthoDB" id="8481600at2"/>
<evidence type="ECO:0000313" key="3">
    <source>
        <dbReference type="EMBL" id="OMQ23792.1"/>
    </source>
</evidence>